<evidence type="ECO:0000313" key="2">
    <source>
        <dbReference type="EMBL" id="CAK5274790.1"/>
    </source>
</evidence>
<proteinExistence type="predicted"/>
<dbReference type="AlphaFoldDB" id="A0AAD2HH94"/>
<keyword evidence="3" id="KW-1185">Reference proteome</keyword>
<organism evidence="2 3">
    <name type="scientific">Mycena citricolor</name>
    <dbReference type="NCBI Taxonomy" id="2018698"/>
    <lineage>
        <taxon>Eukaryota</taxon>
        <taxon>Fungi</taxon>
        <taxon>Dikarya</taxon>
        <taxon>Basidiomycota</taxon>
        <taxon>Agaricomycotina</taxon>
        <taxon>Agaricomycetes</taxon>
        <taxon>Agaricomycetidae</taxon>
        <taxon>Agaricales</taxon>
        <taxon>Marasmiineae</taxon>
        <taxon>Mycenaceae</taxon>
        <taxon>Mycena</taxon>
    </lineage>
</organism>
<evidence type="ECO:0000256" key="1">
    <source>
        <dbReference type="SAM" id="MobiDB-lite"/>
    </source>
</evidence>
<gene>
    <name evidence="2" type="ORF">MYCIT1_LOCUS22106</name>
</gene>
<dbReference type="EMBL" id="CAVNYO010000403">
    <property type="protein sequence ID" value="CAK5274790.1"/>
    <property type="molecule type" value="Genomic_DNA"/>
</dbReference>
<name>A0AAD2HH94_9AGAR</name>
<feature type="region of interest" description="Disordered" evidence="1">
    <location>
        <begin position="1"/>
        <end position="69"/>
    </location>
</feature>
<dbReference type="Proteomes" id="UP001295794">
    <property type="component" value="Unassembled WGS sequence"/>
</dbReference>
<protein>
    <submittedName>
        <fullName evidence="2">Uncharacterized protein</fullName>
    </submittedName>
</protein>
<evidence type="ECO:0000313" key="3">
    <source>
        <dbReference type="Proteomes" id="UP001295794"/>
    </source>
</evidence>
<accession>A0AAD2HH94</accession>
<comment type="caution">
    <text evidence="2">The sequence shown here is derived from an EMBL/GenBank/DDBJ whole genome shotgun (WGS) entry which is preliminary data.</text>
</comment>
<sequence>MNPEVKNKEETAQTEAPSKPVAKPNPVAESDDEIAWMEPPKPPQDQPRGKISNSTSAFIRPPKPRPSPR</sequence>
<reference evidence="2" key="1">
    <citation type="submission" date="2023-11" db="EMBL/GenBank/DDBJ databases">
        <authorList>
            <person name="De Vega J J."/>
            <person name="De Vega J J."/>
        </authorList>
    </citation>
    <scope>NUCLEOTIDE SEQUENCE</scope>
</reference>
<feature type="compositionally biased region" description="Basic and acidic residues" evidence="1">
    <location>
        <begin position="1"/>
        <end position="11"/>
    </location>
</feature>